<accession>A0ABS6XX24</accession>
<evidence type="ECO:0000256" key="1">
    <source>
        <dbReference type="SAM" id="SignalP"/>
    </source>
</evidence>
<reference evidence="3 4" key="1">
    <citation type="submission" date="2021-07" db="EMBL/GenBank/DDBJ databases">
        <title>Flavobacterium sp. nov. isolated from sediment on the Taihu Lake.</title>
        <authorList>
            <person name="Qu J.-H."/>
        </authorList>
    </citation>
    <scope>NUCLEOTIDE SEQUENCE [LARGE SCALE GENOMIC DNA]</scope>
    <source>
        <strain evidence="3 4">NAS39</strain>
    </source>
</reference>
<dbReference type="Proteomes" id="UP000812031">
    <property type="component" value="Unassembled WGS sequence"/>
</dbReference>
<feature type="domain" description="SusD-like N-terminal" evidence="2">
    <location>
        <begin position="21"/>
        <end position="222"/>
    </location>
</feature>
<keyword evidence="1" id="KW-0732">Signal</keyword>
<feature type="signal peptide" evidence="1">
    <location>
        <begin position="1"/>
        <end position="23"/>
    </location>
</feature>
<dbReference type="EMBL" id="JAHWYN010000007">
    <property type="protein sequence ID" value="MBW4360892.1"/>
    <property type="molecule type" value="Genomic_DNA"/>
</dbReference>
<proteinExistence type="predicted"/>
<dbReference type="InterPro" id="IPR033985">
    <property type="entry name" value="SusD-like_N"/>
</dbReference>
<organism evidence="3 4">
    <name type="scientific">Flavobacterium taihuense</name>
    <dbReference type="NCBI Taxonomy" id="2857508"/>
    <lineage>
        <taxon>Bacteria</taxon>
        <taxon>Pseudomonadati</taxon>
        <taxon>Bacteroidota</taxon>
        <taxon>Flavobacteriia</taxon>
        <taxon>Flavobacteriales</taxon>
        <taxon>Flavobacteriaceae</taxon>
        <taxon>Flavobacterium</taxon>
    </lineage>
</organism>
<protein>
    <submittedName>
        <fullName evidence="3">RagB/SusD family nutrient uptake outer membrane protein</fullName>
    </submittedName>
</protein>
<evidence type="ECO:0000313" key="4">
    <source>
        <dbReference type="Proteomes" id="UP000812031"/>
    </source>
</evidence>
<evidence type="ECO:0000313" key="3">
    <source>
        <dbReference type="EMBL" id="MBW4360892.1"/>
    </source>
</evidence>
<dbReference type="Pfam" id="PF14322">
    <property type="entry name" value="SusD-like_3"/>
    <property type="match status" value="1"/>
</dbReference>
<sequence>MRKLTKILPFIILLSLTSCNDFLSETPDNRTQIDSPEKISELLVNAYPAASYMEFTETMTDNVFDSGNLPMTTVENTQNYNWEVPESIEDDSPSFYWDACYNAIAHANQALDAIYKLGDPKELNPQKGEALMARAYSHFMLTTLWSKRYNPATASTDLGIPYILTPEDVLLKDYKRNTVAEDFAFIEKDIEEGLKYVGNNYKNPKFHFTPNAAKAFASRFYLIKGDWNKVIALSESLGSNPTDLRDYQSYLNVDYTSGMIKYASEGENTNLLIVSTASITYRNLWVNRFAFTGADQSKILGSATNLFNKAWLYRPLSSNGGINQVIPKFYEYFKITNANAGIGNPYNANVLISNDEFFLNRIEAHVMSNQLSLAISELDYFLATRTKEYDPATDVLTEQAIVDRYPVIDNEYTPFYNLTPLQASYIKAIAETRRRDFLHEGLRWIDIKRFNLEVIHQTYNMPDNILAKDDKRRELQIPSHAIDRGIEKNPR</sequence>
<keyword evidence="4" id="KW-1185">Reference proteome</keyword>
<dbReference type="RefSeq" id="WP_219317373.1">
    <property type="nucleotide sequence ID" value="NZ_JAHWYN010000007.1"/>
</dbReference>
<feature type="chain" id="PRO_5045168144" evidence="1">
    <location>
        <begin position="24"/>
        <end position="491"/>
    </location>
</feature>
<dbReference type="PROSITE" id="PS51257">
    <property type="entry name" value="PROKAR_LIPOPROTEIN"/>
    <property type="match status" value="1"/>
</dbReference>
<gene>
    <name evidence="3" type="ORF">KZH69_10390</name>
</gene>
<name>A0ABS6XX24_9FLAO</name>
<evidence type="ECO:0000259" key="2">
    <source>
        <dbReference type="Pfam" id="PF14322"/>
    </source>
</evidence>
<comment type="caution">
    <text evidence="3">The sequence shown here is derived from an EMBL/GenBank/DDBJ whole genome shotgun (WGS) entry which is preliminary data.</text>
</comment>